<feature type="domain" description="Pus10 N-terminal eukaryotes" evidence="5">
    <location>
        <begin position="102"/>
        <end position="289"/>
    </location>
</feature>
<feature type="domain" description="Pus10-like C-terminal" evidence="6">
    <location>
        <begin position="299"/>
        <end position="537"/>
    </location>
</feature>
<name>A0A168RQT2_ABSGL</name>
<keyword evidence="4" id="KW-0413">Isomerase</keyword>
<dbReference type="Gene3D" id="3.30.70.3190">
    <property type="match status" value="1"/>
</dbReference>
<dbReference type="GO" id="GO:0003723">
    <property type="term" value="F:RNA binding"/>
    <property type="evidence" value="ECO:0007669"/>
    <property type="project" value="InterPro"/>
</dbReference>
<dbReference type="Pfam" id="PF21237">
    <property type="entry name" value="Pus10_N_euk"/>
    <property type="match status" value="1"/>
</dbReference>
<dbReference type="PANTHER" id="PTHR21568:SF0">
    <property type="entry name" value="TRNA PSEUDOURIDINE SYNTHASE PUS10"/>
    <property type="match status" value="1"/>
</dbReference>
<organism evidence="7">
    <name type="scientific">Absidia glauca</name>
    <name type="common">Pin mould</name>
    <dbReference type="NCBI Taxonomy" id="4829"/>
    <lineage>
        <taxon>Eukaryota</taxon>
        <taxon>Fungi</taxon>
        <taxon>Fungi incertae sedis</taxon>
        <taxon>Mucoromycota</taxon>
        <taxon>Mucoromycotina</taxon>
        <taxon>Mucoromycetes</taxon>
        <taxon>Mucorales</taxon>
        <taxon>Cunninghamellaceae</taxon>
        <taxon>Absidia</taxon>
    </lineage>
</organism>
<sequence length="544" mass="61236">MLKLIWSKLFGESIDPSSINAELERQLEHHLSHAGLGETPESSLSTSLLIVSILRQAQCCYRCTLRYVGCFHADMYGYSAEELDLVLDHLLKRSSRSSITVCTACLGTLQHADDDATTIQPILNQLKAEQYETTSFALTLTLPLSLIHREKLLKVHIQDQLAQNPTYQAQNKIYAWLPDRVREAKDPIRSIMAQRLALASGLTSDVRSKFHITMCLAHTSTETEHLFLTQVKDPVLRIRKVKKRGIVTTVGESRQNIVEALKTLSMEEARSLTTIPPLPQTEKATVASITLLHDSALTGGRYNKYSRQCSQTPWIIKGKRLTELSVSDCIVGVFKEHHRCEDVKFVTAGREDADVRMLGTGRPFYCELVNPRRPLLSKEEYQQMETEINTASTSAAVQVRYIQNISTADTKLIKDGEETKRKTYQALVWFTQPVTDELLDRCNTKGRTPFISYQKTPIRVFQRRGAATREKTIHRMTVTRMEGNPDSHFAVIQLNTQAGTYIKEFVHGDLGRSLPNLATIAGVEGADLLALDVLEVDLVWPSID</sequence>
<keyword evidence="3" id="KW-0819">tRNA processing</keyword>
<dbReference type="EMBL" id="LT554731">
    <property type="protein sequence ID" value="SAM07259.1"/>
    <property type="molecule type" value="Genomic_DNA"/>
</dbReference>
<dbReference type="Proteomes" id="UP000078561">
    <property type="component" value="Unassembled WGS sequence"/>
</dbReference>
<dbReference type="FunFam" id="3.30.70.2510:FF:000001">
    <property type="entry name" value="tRNA pseudouridine synthase Pus10"/>
    <property type="match status" value="1"/>
</dbReference>
<dbReference type="OrthoDB" id="271937at2759"/>
<gene>
    <name evidence="7" type="primary">ABSGL_12898.1 scaffold 13518</name>
</gene>
<dbReference type="PANTHER" id="PTHR21568">
    <property type="entry name" value="TRNA PSEUDOURIDINE SYNTHASE PUS10"/>
    <property type="match status" value="1"/>
</dbReference>
<dbReference type="STRING" id="4829.A0A168RQT2"/>
<evidence type="ECO:0000259" key="5">
    <source>
        <dbReference type="Pfam" id="PF21237"/>
    </source>
</evidence>
<evidence type="ECO:0000256" key="1">
    <source>
        <dbReference type="ARBA" id="ARBA00009652"/>
    </source>
</evidence>
<dbReference type="InterPro" id="IPR020103">
    <property type="entry name" value="PsdUridine_synth_cat_dom_sf"/>
</dbReference>
<evidence type="ECO:0000256" key="2">
    <source>
        <dbReference type="ARBA" id="ARBA00012787"/>
    </source>
</evidence>
<reference evidence="7" key="1">
    <citation type="submission" date="2016-04" db="EMBL/GenBank/DDBJ databases">
        <authorList>
            <person name="Evans L.H."/>
            <person name="Alamgir A."/>
            <person name="Owens N."/>
            <person name="Weber N.D."/>
            <person name="Virtaneva K."/>
            <person name="Barbian K."/>
            <person name="Babar A."/>
            <person name="Rosenke K."/>
        </authorList>
    </citation>
    <scope>NUCLEOTIDE SEQUENCE [LARGE SCALE GENOMIC DNA]</scope>
    <source>
        <strain evidence="7">CBS 101.48</strain>
    </source>
</reference>
<dbReference type="OMA" id="LVISCQR"/>
<evidence type="ECO:0000256" key="3">
    <source>
        <dbReference type="ARBA" id="ARBA00022694"/>
    </source>
</evidence>
<dbReference type="EC" id="5.4.99.25" evidence="2"/>
<dbReference type="InParanoid" id="A0A168RQT2"/>
<dbReference type="InterPro" id="IPR048741">
    <property type="entry name" value="Pus10-like_C"/>
</dbReference>
<dbReference type="GO" id="GO:0031119">
    <property type="term" value="P:tRNA pseudouridine synthesis"/>
    <property type="evidence" value="ECO:0007669"/>
    <property type="project" value="TreeGrafter"/>
</dbReference>
<evidence type="ECO:0000313" key="7">
    <source>
        <dbReference type="EMBL" id="SAM07259.1"/>
    </source>
</evidence>
<proteinExistence type="inferred from homology"/>
<evidence type="ECO:0000256" key="4">
    <source>
        <dbReference type="ARBA" id="ARBA00023235"/>
    </source>
</evidence>
<protein>
    <recommendedName>
        <fullName evidence="2">tRNA pseudouridine(55) synthase</fullName>
        <ecNumber evidence="2">5.4.99.25</ecNumber>
    </recommendedName>
</protein>
<accession>A0A168RQT2</accession>
<evidence type="ECO:0000313" key="8">
    <source>
        <dbReference type="Proteomes" id="UP000078561"/>
    </source>
</evidence>
<comment type="similarity">
    <text evidence="1">Belongs to the pseudouridine synthase Pus10 family.</text>
</comment>
<dbReference type="GO" id="GO:0160148">
    <property type="term" value="F:tRNA pseudouridine(55) synthase activity"/>
    <property type="evidence" value="ECO:0007669"/>
    <property type="project" value="UniProtKB-EC"/>
</dbReference>
<dbReference type="Pfam" id="PF21238">
    <property type="entry name" value="Pus10_C"/>
    <property type="match status" value="1"/>
</dbReference>
<dbReference type="Gene3D" id="3.30.70.2510">
    <property type="match status" value="1"/>
</dbReference>
<dbReference type="AlphaFoldDB" id="A0A168RQT2"/>
<dbReference type="InterPro" id="IPR048742">
    <property type="entry name" value="Pus10_N_euk"/>
</dbReference>
<keyword evidence="8" id="KW-1185">Reference proteome</keyword>
<evidence type="ECO:0000259" key="6">
    <source>
        <dbReference type="Pfam" id="PF21238"/>
    </source>
</evidence>
<dbReference type="InterPro" id="IPR039894">
    <property type="entry name" value="Pus10-like"/>
</dbReference>
<dbReference type="SUPFAM" id="SSF55120">
    <property type="entry name" value="Pseudouridine synthase"/>
    <property type="match status" value="1"/>
</dbReference>